<feature type="transmembrane region" description="Helical" evidence="1">
    <location>
        <begin position="56"/>
        <end position="76"/>
    </location>
</feature>
<proteinExistence type="predicted"/>
<dbReference type="Proteomes" id="UP000027219">
    <property type="component" value="Unassembled WGS sequence"/>
</dbReference>
<feature type="transmembrane region" description="Helical" evidence="1">
    <location>
        <begin position="12"/>
        <end position="36"/>
    </location>
</feature>
<keyword evidence="1" id="KW-0472">Membrane</keyword>
<keyword evidence="3" id="KW-1185">Reference proteome</keyword>
<feature type="transmembrane region" description="Helical" evidence="1">
    <location>
        <begin position="88"/>
        <end position="107"/>
    </location>
</feature>
<gene>
    <name evidence="2" type="ORF">VFDL14_22065</name>
</gene>
<dbReference type="RefSeq" id="WP_032550679.1">
    <property type="nucleotide sequence ID" value="NZ_CP148052.1"/>
</dbReference>
<protein>
    <submittedName>
        <fullName evidence="2">Membrane protein</fullName>
    </submittedName>
</protein>
<comment type="caution">
    <text evidence="2">The sequence shown here is derived from an EMBL/GenBank/DDBJ whole genome shotgun (WGS) entry which is preliminary data.</text>
</comment>
<dbReference type="EMBL" id="JFFR01000013">
    <property type="protein sequence ID" value="KDN28814.1"/>
    <property type="molecule type" value="Genomic_DNA"/>
</dbReference>
<evidence type="ECO:0000313" key="2">
    <source>
        <dbReference type="EMBL" id="KDN28814.1"/>
    </source>
</evidence>
<keyword evidence="1" id="KW-0812">Transmembrane</keyword>
<name>A0A066UX95_9VIBR</name>
<dbReference type="AlphaFoldDB" id="A0A066UX95"/>
<evidence type="ECO:0000313" key="3">
    <source>
        <dbReference type="Proteomes" id="UP000027219"/>
    </source>
</evidence>
<accession>A0A066UX95</accession>
<organism evidence="2 3">
    <name type="scientific">Vibrio fortis</name>
    <dbReference type="NCBI Taxonomy" id="212667"/>
    <lineage>
        <taxon>Bacteria</taxon>
        <taxon>Pseudomonadati</taxon>
        <taxon>Pseudomonadota</taxon>
        <taxon>Gammaproteobacteria</taxon>
        <taxon>Vibrionales</taxon>
        <taxon>Vibrionaceae</taxon>
        <taxon>Vibrio</taxon>
    </lineage>
</organism>
<sequence>MLERFFEKTIRSYLLITGLLTASAFATFIAPEWSMVNLFFYDQTMMENKQYLQATYQHWGVMVGCIGVLLMASAYIKPLRTSTMIYSGFEKAMFVGLFLYNVCINDYDWFYGWSGVFALDGFVTLYSLLYLYYYVTRDKTKVPAHLR</sequence>
<keyword evidence="1" id="KW-1133">Transmembrane helix</keyword>
<dbReference type="STRING" id="212667.VFDL14_22065"/>
<reference evidence="2 3" key="1">
    <citation type="submission" date="2014-02" db="EMBL/GenBank/DDBJ databases">
        <title>Vibrio fortis Dalian14 Genome Sequencing.</title>
        <authorList>
            <person name="Wang Y."/>
            <person name="Song L."/>
            <person name="Liu G."/>
            <person name="Ding J."/>
        </authorList>
    </citation>
    <scope>NUCLEOTIDE SEQUENCE [LARGE SCALE GENOMIC DNA]</scope>
    <source>
        <strain evidence="2 3">Dalian14</strain>
    </source>
</reference>
<dbReference type="OrthoDB" id="6399416at2"/>
<feature type="transmembrane region" description="Helical" evidence="1">
    <location>
        <begin position="113"/>
        <end position="135"/>
    </location>
</feature>
<evidence type="ECO:0000256" key="1">
    <source>
        <dbReference type="SAM" id="Phobius"/>
    </source>
</evidence>